<protein>
    <submittedName>
        <fullName evidence="5">Multidrug efflux pump subunit AcrA (Membrane-fusion protein)</fullName>
    </submittedName>
</protein>
<comment type="subcellular location">
    <subcellularLocation>
        <location evidence="1">Cell envelope</location>
    </subcellularLocation>
</comment>
<sequence length="369" mass="38143">MSRRRTTVVTGVAVAAGLAGAAGILVTNSRAQDVEGPPATTVSTGTAEVRTADLSERTQVNGTLGYAGAYQVIAPGPGILTRLPAAGQTVRRGRVLYEVDGKPVVLMYGSRPSWRTLEIGIDDGADVQQLEANLKALGHGDRMTVDRRFSLATHYALRRWQRDAGLAVTGALPLGRVVFMPDAIRIAGHDLGLGTQVQPGVPVLRGTSEQSAVTMALSPQQLPSAKVDDPVLVTLPDGATRDGKITHIGAVAATSSGSDGSANSAGGDISTGPTVPVTVRMTGAVSGFLDQAPVRVAITVQSRRGVLTVPITALNAVPGGQYEVVVVDGGTSRRVSVRTGLFDETAGLVEVSGHDLTQGQQVRVPRDNA</sequence>
<dbReference type="GO" id="GO:0030313">
    <property type="term" value="C:cell envelope"/>
    <property type="evidence" value="ECO:0007669"/>
    <property type="project" value="UniProtKB-SubCell"/>
</dbReference>
<dbReference type="InterPro" id="IPR050465">
    <property type="entry name" value="UPF0194_transport"/>
</dbReference>
<feature type="chain" id="PRO_5039402605" evidence="3">
    <location>
        <begin position="22"/>
        <end position="369"/>
    </location>
</feature>
<dbReference type="PANTHER" id="PTHR32347">
    <property type="entry name" value="EFFLUX SYSTEM COMPONENT YKNX-RELATED"/>
    <property type="match status" value="1"/>
</dbReference>
<evidence type="ECO:0000313" key="6">
    <source>
        <dbReference type="Proteomes" id="UP000649753"/>
    </source>
</evidence>
<name>A0A927MAC9_9ACTN</name>
<dbReference type="AlphaFoldDB" id="A0A927MAC9"/>
<evidence type="ECO:0000256" key="1">
    <source>
        <dbReference type="ARBA" id="ARBA00004196"/>
    </source>
</evidence>
<feature type="domain" description="Peptidoglycan binding-like" evidence="4">
    <location>
        <begin position="124"/>
        <end position="171"/>
    </location>
</feature>
<dbReference type="SUPFAM" id="SSF47090">
    <property type="entry name" value="PGBD-like"/>
    <property type="match status" value="1"/>
</dbReference>
<reference evidence="5" key="1">
    <citation type="submission" date="2020-10" db="EMBL/GenBank/DDBJ databases">
        <title>Sequencing the genomes of 1000 actinobacteria strains.</title>
        <authorList>
            <person name="Klenk H.-P."/>
        </authorList>
    </citation>
    <scope>NUCLEOTIDE SEQUENCE</scope>
    <source>
        <strain evidence="5">DSM 46832</strain>
    </source>
</reference>
<keyword evidence="3" id="KW-0732">Signal</keyword>
<accession>A0A927MAC9</accession>
<evidence type="ECO:0000259" key="4">
    <source>
        <dbReference type="Pfam" id="PF01471"/>
    </source>
</evidence>
<gene>
    <name evidence="5" type="ORF">H4W31_006427</name>
</gene>
<comment type="caution">
    <text evidence="5">The sequence shown here is derived from an EMBL/GenBank/DDBJ whole genome shotgun (WGS) entry which is preliminary data.</text>
</comment>
<organism evidence="5 6">
    <name type="scientific">Plantactinospora soyae</name>
    <dbReference type="NCBI Taxonomy" id="1544732"/>
    <lineage>
        <taxon>Bacteria</taxon>
        <taxon>Bacillati</taxon>
        <taxon>Actinomycetota</taxon>
        <taxon>Actinomycetes</taxon>
        <taxon>Micromonosporales</taxon>
        <taxon>Micromonosporaceae</taxon>
        <taxon>Plantactinospora</taxon>
    </lineage>
</organism>
<dbReference type="InterPro" id="IPR036365">
    <property type="entry name" value="PGBD-like_sf"/>
</dbReference>
<dbReference type="Gene3D" id="2.40.420.20">
    <property type="match status" value="1"/>
</dbReference>
<evidence type="ECO:0000256" key="2">
    <source>
        <dbReference type="ARBA" id="ARBA00023054"/>
    </source>
</evidence>
<feature type="signal peptide" evidence="3">
    <location>
        <begin position="1"/>
        <end position="21"/>
    </location>
</feature>
<dbReference type="InterPro" id="IPR002477">
    <property type="entry name" value="Peptidoglycan-bd-like"/>
</dbReference>
<evidence type="ECO:0000256" key="3">
    <source>
        <dbReference type="SAM" id="SignalP"/>
    </source>
</evidence>
<evidence type="ECO:0000313" key="5">
    <source>
        <dbReference type="EMBL" id="MBE1490789.1"/>
    </source>
</evidence>
<keyword evidence="6" id="KW-1185">Reference proteome</keyword>
<keyword evidence="2" id="KW-0175">Coiled coil</keyword>
<dbReference type="Proteomes" id="UP000649753">
    <property type="component" value="Unassembled WGS sequence"/>
</dbReference>
<dbReference type="RefSeq" id="WP_192770007.1">
    <property type="nucleotide sequence ID" value="NZ_JADBEB010000001.1"/>
</dbReference>
<dbReference type="EMBL" id="JADBEB010000001">
    <property type="protein sequence ID" value="MBE1490789.1"/>
    <property type="molecule type" value="Genomic_DNA"/>
</dbReference>
<dbReference type="InterPro" id="IPR036366">
    <property type="entry name" value="PGBDSf"/>
</dbReference>
<dbReference type="Pfam" id="PF01471">
    <property type="entry name" value="PG_binding_1"/>
    <property type="match status" value="1"/>
</dbReference>
<proteinExistence type="predicted"/>
<dbReference type="Gene3D" id="1.10.101.10">
    <property type="entry name" value="PGBD-like superfamily/PGBD"/>
    <property type="match status" value="1"/>
</dbReference>